<dbReference type="AlphaFoldDB" id="A0A0F8WBR7"/>
<evidence type="ECO:0000256" key="1">
    <source>
        <dbReference type="SAM" id="MobiDB-lite"/>
    </source>
</evidence>
<feature type="non-terminal residue" evidence="2">
    <location>
        <position position="39"/>
    </location>
</feature>
<feature type="region of interest" description="Disordered" evidence="1">
    <location>
        <begin position="1"/>
        <end position="39"/>
    </location>
</feature>
<dbReference type="EMBL" id="LAZR01066060">
    <property type="protein sequence ID" value="KKK54307.1"/>
    <property type="molecule type" value="Genomic_DNA"/>
</dbReference>
<reference evidence="2" key="1">
    <citation type="journal article" date="2015" name="Nature">
        <title>Complex archaea that bridge the gap between prokaryotes and eukaryotes.</title>
        <authorList>
            <person name="Spang A."/>
            <person name="Saw J.H."/>
            <person name="Jorgensen S.L."/>
            <person name="Zaremba-Niedzwiedzka K."/>
            <person name="Martijn J."/>
            <person name="Lind A.E."/>
            <person name="van Eijk R."/>
            <person name="Schleper C."/>
            <person name="Guy L."/>
            <person name="Ettema T.J."/>
        </authorList>
    </citation>
    <scope>NUCLEOTIDE SEQUENCE</scope>
</reference>
<evidence type="ECO:0000313" key="2">
    <source>
        <dbReference type="EMBL" id="KKK54307.1"/>
    </source>
</evidence>
<organism evidence="2">
    <name type="scientific">marine sediment metagenome</name>
    <dbReference type="NCBI Taxonomy" id="412755"/>
    <lineage>
        <taxon>unclassified sequences</taxon>
        <taxon>metagenomes</taxon>
        <taxon>ecological metagenomes</taxon>
    </lineage>
</organism>
<accession>A0A0F8WBR7</accession>
<name>A0A0F8WBR7_9ZZZZ</name>
<gene>
    <name evidence="2" type="ORF">LCGC14_3086080</name>
</gene>
<sequence>MPDDKPNSQALGPPLPTMTHEPTQLPENRMPAKRNSGQY</sequence>
<protein>
    <submittedName>
        <fullName evidence="2">Uncharacterized protein</fullName>
    </submittedName>
</protein>
<comment type="caution">
    <text evidence="2">The sequence shown here is derived from an EMBL/GenBank/DDBJ whole genome shotgun (WGS) entry which is preliminary data.</text>
</comment>
<proteinExistence type="predicted"/>